<dbReference type="RefSeq" id="WP_129175655.1">
    <property type="nucleotide sequence ID" value="NZ_JACCBI010000001.1"/>
</dbReference>
<dbReference type="Proteomes" id="UP000292686">
    <property type="component" value="Unassembled WGS sequence"/>
</dbReference>
<keyword evidence="3" id="KW-0808">Transferase</keyword>
<dbReference type="CDD" id="cd03784">
    <property type="entry name" value="GT1_Gtf-like"/>
    <property type="match status" value="1"/>
</dbReference>
<organism evidence="3 4">
    <name type="scientific">Agromyces atrinae</name>
    <dbReference type="NCBI Taxonomy" id="592376"/>
    <lineage>
        <taxon>Bacteria</taxon>
        <taxon>Bacillati</taxon>
        <taxon>Actinomycetota</taxon>
        <taxon>Actinomycetes</taxon>
        <taxon>Micrococcales</taxon>
        <taxon>Microbacteriaceae</taxon>
        <taxon>Agromyces</taxon>
    </lineage>
</organism>
<evidence type="ECO:0000313" key="2">
    <source>
        <dbReference type="EMBL" id="NYD68655.1"/>
    </source>
</evidence>
<dbReference type="EMBL" id="SDPM01000006">
    <property type="protein sequence ID" value="RXZ86027.1"/>
    <property type="molecule type" value="Genomic_DNA"/>
</dbReference>
<reference evidence="2 5" key="2">
    <citation type="submission" date="2020-07" db="EMBL/GenBank/DDBJ databases">
        <title>Sequencing the genomes of 1000 actinobacteria strains.</title>
        <authorList>
            <person name="Klenk H.-P."/>
        </authorList>
    </citation>
    <scope>NUCLEOTIDE SEQUENCE [LARGE SCALE GENOMIC DNA]</scope>
    <source>
        <strain evidence="2 5">DSM 23870</strain>
    </source>
</reference>
<evidence type="ECO:0000313" key="5">
    <source>
        <dbReference type="Proteomes" id="UP000581087"/>
    </source>
</evidence>
<dbReference type="Pfam" id="PF06722">
    <property type="entry name" value="EryCIII-like_C"/>
    <property type="match status" value="1"/>
</dbReference>
<dbReference type="PANTHER" id="PTHR21015">
    <property type="entry name" value="UDP-N-ACETYLGLUCOSAMINE--N-ACETYLMURAMYL-(PENTAPEPTIDE) PYROPHOSPHORYL-UNDECAPRENOL N-ACETYLGLUCOSAMINE TRANSFERASE 1"/>
    <property type="match status" value="1"/>
</dbReference>
<evidence type="ECO:0000313" key="3">
    <source>
        <dbReference type="EMBL" id="RXZ86027.1"/>
    </source>
</evidence>
<dbReference type="InterPro" id="IPR010610">
    <property type="entry name" value="EryCIII-like_C"/>
</dbReference>
<keyword evidence="4" id="KW-1185">Reference proteome</keyword>
<dbReference type="Proteomes" id="UP000581087">
    <property type="component" value="Unassembled WGS sequence"/>
</dbReference>
<evidence type="ECO:0000259" key="1">
    <source>
        <dbReference type="Pfam" id="PF06722"/>
    </source>
</evidence>
<sequence>MSTVLVCSSPIHGHVSPMLAATAHLVEAGHDVTVLTGSRFRARVVETGAAFRPLTGLADFDDRVPDDYIPDRDLYRGVERAQYEIGRIFVDTIPDQFAAASAAIDAISPDVVVVDGPFIGLGPLVAARRTDRPPVIALGVTPLSQSSRDTAPFGMGLPPATHAVGRLKQRAMGVVASRVLFRGLQRRVEAAFASTTGARVPGLAMDTAHYADRFLQLSTRETEYPRSDIAPNIEFIGPLVPHDVEAPLPEWWHELDGTRPVVHVTQGTIDNDDFSRLVQPTIDALADRDALVVVSLGGRPESSFPHHAPHVRVASFLPYRALLARTDVMVTNGGFGGVSAALLLGVPLVVAGDTEEKPEVAARVAWSGGGIDLRTGRPTAAEVRSAVDALLDPAARERSRGIARAAATYDARASIERVVGEVTNA</sequence>
<reference evidence="3 4" key="1">
    <citation type="submission" date="2019-01" db="EMBL/GenBank/DDBJ databases">
        <title>Agromyces.</title>
        <authorList>
            <person name="Li J."/>
        </authorList>
    </citation>
    <scope>NUCLEOTIDE SEQUENCE [LARGE SCALE GENOMIC DNA]</scope>
    <source>
        <strain evidence="3 4">DSM 23870</strain>
    </source>
</reference>
<dbReference type="SUPFAM" id="SSF53756">
    <property type="entry name" value="UDP-Glycosyltransferase/glycogen phosphorylase"/>
    <property type="match status" value="1"/>
</dbReference>
<comment type="caution">
    <text evidence="3">The sequence shown here is derived from an EMBL/GenBank/DDBJ whole genome shotgun (WGS) entry which is preliminary data.</text>
</comment>
<dbReference type="GO" id="GO:0008194">
    <property type="term" value="F:UDP-glycosyltransferase activity"/>
    <property type="evidence" value="ECO:0007669"/>
    <property type="project" value="InterPro"/>
</dbReference>
<proteinExistence type="predicted"/>
<gene>
    <name evidence="2" type="ORF">BJ972_003174</name>
    <name evidence="3" type="ORF">ESP50_12545</name>
</gene>
<feature type="domain" description="Erythromycin biosynthesis protein CIII-like C-terminal" evidence="1">
    <location>
        <begin position="281"/>
        <end position="407"/>
    </location>
</feature>
<dbReference type="GO" id="GO:0016758">
    <property type="term" value="F:hexosyltransferase activity"/>
    <property type="evidence" value="ECO:0007669"/>
    <property type="project" value="UniProtKB-ARBA"/>
</dbReference>
<dbReference type="Gene3D" id="3.40.50.2000">
    <property type="entry name" value="Glycogen Phosphorylase B"/>
    <property type="match status" value="2"/>
</dbReference>
<dbReference type="AlphaFoldDB" id="A0A4Q2M479"/>
<name>A0A4Q2M479_9MICO</name>
<dbReference type="PANTHER" id="PTHR21015:SF22">
    <property type="entry name" value="GLYCOSYLTRANSFERASE"/>
    <property type="match status" value="1"/>
</dbReference>
<evidence type="ECO:0000313" key="4">
    <source>
        <dbReference type="Proteomes" id="UP000292686"/>
    </source>
</evidence>
<protein>
    <submittedName>
        <fullName evidence="2 3">Glycosyltransferase</fullName>
    </submittedName>
</protein>
<accession>A0A4Q2M479</accession>
<dbReference type="OrthoDB" id="6620093at2"/>
<dbReference type="InterPro" id="IPR002213">
    <property type="entry name" value="UDP_glucos_trans"/>
</dbReference>
<dbReference type="EMBL" id="JACCBI010000001">
    <property type="protein sequence ID" value="NYD68655.1"/>
    <property type="molecule type" value="Genomic_DNA"/>
</dbReference>